<feature type="region of interest" description="Disordered" evidence="1">
    <location>
        <begin position="204"/>
        <end position="225"/>
    </location>
</feature>
<dbReference type="InterPro" id="IPR015943">
    <property type="entry name" value="WD40/YVTN_repeat-like_dom_sf"/>
</dbReference>
<sequence length="598" mass="64442">MKQQPSKPLINPFAAVPEDILVLFFQYFTIRDLTSWGAVDRFNRSRVSTLGYDTYVSKHHSSSLRSSNLFPSRASWPSSKLARHLHLTSLHHRRRQFASLALALPPISSSQAPKYASQAQIKPLLAVGTRRIVAAGVGGRKGKIVIWDFESDNLETKAFAESELGEGWEVGFGEHIGTRITLTVEDELKGGLLGNDLTGLAFYTGPALPHTESEEEDEGEDEPESRVVLTFGNGLVQIVRIPSKPSCSEFNLRSGRPSNESSHTSKTSRKLAKARPTVPESAIPKLKLLHTVPHPASPVQSLLSTHSSLVTSLYSGLVSFYALSPLAPIVESETSLSFGDSGHLLSVPDMTIKLSSKPWCTHMCARSSTVAIGATSSSSPVSIYSISSSTCAPLRTLLPPIPLTTRTSFPTPYSVSSLSPHDPDLLISAWSNPCSAVLLHDVRVASARPVAIFNDPLAEESYYSCAGAEDGRVVLGGQSTLGRVGIWDVRMCGSGGQRKSPGWTVFVPGDQGGGKVGEIGSLEVRGGRVWGVTPARPFLLDFTPSPGLSSTISSLSLTGRLDSSLSLSSPREGRVENNQTVRWYEHDLDGTTSPRMMN</sequence>
<accession>A0A0F7SIF4</accession>
<name>A0A0F7SIF4_PHARH</name>
<proteinExistence type="predicted"/>
<organism evidence="2">
    <name type="scientific">Phaffia rhodozyma</name>
    <name type="common">Yeast</name>
    <name type="synonym">Xanthophyllomyces dendrorhous</name>
    <dbReference type="NCBI Taxonomy" id="264483"/>
    <lineage>
        <taxon>Eukaryota</taxon>
        <taxon>Fungi</taxon>
        <taxon>Dikarya</taxon>
        <taxon>Basidiomycota</taxon>
        <taxon>Agaricomycotina</taxon>
        <taxon>Tremellomycetes</taxon>
        <taxon>Cystofilobasidiales</taxon>
        <taxon>Mrakiaceae</taxon>
        <taxon>Phaffia</taxon>
    </lineage>
</organism>
<evidence type="ECO:0000256" key="1">
    <source>
        <dbReference type="SAM" id="MobiDB-lite"/>
    </source>
</evidence>
<protein>
    <submittedName>
        <fullName evidence="2">WD40/YVTN repeat-like-containing domain</fullName>
    </submittedName>
</protein>
<feature type="compositionally biased region" description="Acidic residues" evidence="1">
    <location>
        <begin position="213"/>
        <end position="223"/>
    </location>
</feature>
<reference evidence="2" key="1">
    <citation type="submission" date="2014-08" db="EMBL/GenBank/DDBJ databases">
        <authorList>
            <person name="Sharma Rahul"/>
            <person name="Thines Marco"/>
        </authorList>
    </citation>
    <scope>NUCLEOTIDE SEQUENCE</scope>
</reference>
<evidence type="ECO:0000313" key="2">
    <source>
        <dbReference type="EMBL" id="CDZ97119.1"/>
    </source>
</evidence>
<feature type="compositionally biased region" description="Polar residues" evidence="1">
    <location>
        <begin position="248"/>
        <end position="265"/>
    </location>
</feature>
<dbReference type="Gene3D" id="2.130.10.10">
    <property type="entry name" value="YVTN repeat-like/Quinoprotein amine dehydrogenase"/>
    <property type="match status" value="1"/>
</dbReference>
<dbReference type="SUPFAM" id="SSF50978">
    <property type="entry name" value="WD40 repeat-like"/>
    <property type="match status" value="1"/>
</dbReference>
<feature type="region of interest" description="Disordered" evidence="1">
    <location>
        <begin position="248"/>
        <end position="278"/>
    </location>
</feature>
<dbReference type="AlphaFoldDB" id="A0A0F7SIF4"/>
<dbReference type="InterPro" id="IPR036322">
    <property type="entry name" value="WD40_repeat_dom_sf"/>
</dbReference>
<dbReference type="EMBL" id="LN483167">
    <property type="protein sequence ID" value="CDZ97119.1"/>
    <property type="molecule type" value="Genomic_DNA"/>
</dbReference>